<keyword evidence="9" id="KW-1185">Reference proteome</keyword>
<dbReference type="Pfam" id="PF04098">
    <property type="entry name" value="Rad52_Rad22"/>
    <property type="match status" value="1"/>
</dbReference>
<keyword evidence="2" id="KW-0227">DNA damage</keyword>
<keyword evidence="4" id="KW-0234">DNA repair</keyword>
<name>A0A7M7MYD6_STRPU</name>
<dbReference type="RefSeq" id="XP_030827941.1">
    <property type="nucleotide sequence ID" value="XM_030972081.1"/>
</dbReference>
<dbReference type="Proteomes" id="UP000007110">
    <property type="component" value="Unassembled WGS sequence"/>
</dbReference>
<dbReference type="PANTHER" id="PTHR12132:SF1">
    <property type="entry name" value="DNA REPAIR PROTEIN RAD52 HOMOLOG"/>
    <property type="match status" value="1"/>
</dbReference>
<feature type="region of interest" description="Disordered" evidence="7">
    <location>
        <begin position="1"/>
        <end position="23"/>
    </location>
</feature>
<comment type="function">
    <text evidence="5">Involved in double-stranded break repair. Plays a central role in genetic recombination and DNA repair by promoting the annealing of complementary single-stranded DNA and by stimulation of the RAD51 recombinase.</text>
</comment>
<dbReference type="GO" id="GO:0010792">
    <property type="term" value="P:DNA double-strand break processing involved in repair via single-strand annealing"/>
    <property type="evidence" value="ECO:0007669"/>
    <property type="project" value="UniProtKB-ARBA"/>
</dbReference>
<dbReference type="GO" id="GO:0000724">
    <property type="term" value="P:double-strand break repair via homologous recombination"/>
    <property type="evidence" value="ECO:0000318"/>
    <property type="project" value="GO_Central"/>
</dbReference>
<protein>
    <recommendedName>
        <fullName evidence="6">DNA repair protein RAD52 homolog</fullName>
    </recommendedName>
</protein>
<dbReference type="EnsemblMetazoa" id="XM_030972081">
    <property type="protein sequence ID" value="XP_030827941"/>
    <property type="gene ID" value="LOC579051"/>
</dbReference>
<evidence type="ECO:0000256" key="1">
    <source>
        <dbReference type="ARBA" id="ARBA00006638"/>
    </source>
</evidence>
<dbReference type="PANTHER" id="PTHR12132">
    <property type="entry name" value="DNA REPAIR AND RECOMBINATION PROTEIN RAD52, RAD59"/>
    <property type="match status" value="1"/>
</dbReference>
<accession>A0A7M7MYD6</accession>
<organism evidence="8 9">
    <name type="scientific">Strongylocentrotus purpuratus</name>
    <name type="common">Purple sea urchin</name>
    <dbReference type="NCBI Taxonomy" id="7668"/>
    <lineage>
        <taxon>Eukaryota</taxon>
        <taxon>Metazoa</taxon>
        <taxon>Echinodermata</taxon>
        <taxon>Eleutherozoa</taxon>
        <taxon>Echinozoa</taxon>
        <taxon>Echinoidea</taxon>
        <taxon>Euechinoidea</taxon>
        <taxon>Echinacea</taxon>
        <taxon>Camarodonta</taxon>
        <taxon>Echinidea</taxon>
        <taxon>Strongylocentrotidae</taxon>
        <taxon>Strongylocentrotus</taxon>
    </lineage>
</organism>
<dbReference type="GeneID" id="579051"/>
<dbReference type="SUPFAM" id="SSF54768">
    <property type="entry name" value="dsRNA-binding domain-like"/>
    <property type="match status" value="1"/>
</dbReference>
<evidence type="ECO:0000256" key="4">
    <source>
        <dbReference type="ARBA" id="ARBA00023204"/>
    </source>
</evidence>
<dbReference type="GO" id="GO:0005634">
    <property type="term" value="C:nucleus"/>
    <property type="evidence" value="ECO:0000318"/>
    <property type="project" value="GO_Central"/>
</dbReference>
<feature type="compositionally biased region" description="Polar residues" evidence="7">
    <location>
        <begin position="382"/>
        <end position="393"/>
    </location>
</feature>
<evidence type="ECO:0000256" key="7">
    <source>
        <dbReference type="SAM" id="MobiDB-lite"/>
    </source>
</evidence>
<reference evidence="8" key="2">
    <citation type="submission" date="2021-01" db="UniProtKB">
        <authorList>
            <consortium name="EnsemblMetazoa"/>
        </authorList>
    </citation>
    <scope>IDENTIFICATION</scope>
</reference>
<feature type="compositionally biased region" description="Polar residues" evidence="7">
    <location>
        <begin position="247"/>
        <end position="297"/>
    </location>
</feature>
<evidence type="ECO:0000256" key="6">
    <source>
        <dbReference type="ARBA" id="ARBA00073403"/>
    </source>
</evidence>
<dbReference type="FunFam" id="3.30.390.80:FF:000001">
    <property type="entry name" value="DNA repair protein RAD52 homolog"/>
    <property type="match status" value="1"/>
</dbReference>
<keyword evidence="3" id="KW-0233">DNA recombination</keyword>
<evidence type="ECO:0000256" key="5">
    <source>
        <dbReference type="ARBA" id="ARBA00053354"/>
    </source>
</evidence>
<evidence type="ECO:0000256" key="2">
    <source>
        <dbReference type="ARBA" id="ARBA00022763"/>
    </source>
</evidence>
<dbReference type="OMA" id="QSANCIR"/>
<dbReference type="NCBIfam" id="TIGR00607">
    <property type="entry name" value="rad52"/>
    <property type="match status" value="1"/>
</dbReference>
<dbReference type="GO" id="GO:0045002">
    <property type="term" value="P:double-strand break repair via single-strand annealing"/>
    <property type="evidence" value="ECO:0000318"/>
    <property type="project" value="GO_Central"/>
</dbReference>
<reference evidence="9" key="1">
    <citation type="submission" date="2015-02" db="EMBL/GenBank/DDBJ databases">
        <title>Genome sequencing for Strongylocentrotus purpuratus.</title>
        <authorList>
            <person name="Murali S."/>
            <person name="Liu Y."/>
            <person name="Vee V."/>
            <person name="English A."/>
            <person name="Wang M."/>
            <person name="Skinner E."/>
            <person name="Han Y."/>
            <person name="Muzny D.M."/>
            <person name="Worley K.C."/>
            <person name="Gibbs R.A."/>
        </authorList>
    </citation>
    <scope>NUCLEOTIDE SEQUENCE</scope>
</reference>
<dbReference type="AlphaFoldDB" id="A0A7M7MYD6"/>
<dbReference type="InterPro" id="IPR007232">
    <property type="entry name" value="Rad52_Rad59_Rad22"/>
</dbReference>
<feature type="region of interest" description="Disordered" evidence="7">
    <location>
        <begin position="486"/>
        <end position="565"/>
    </location>
</feature>
<feature type="compositionally biased region" description="Polar residues" evidence="7">
    <location>
        <begin position="8"/>
        <end position="20"/>
    </location>
</feature>
<proteinExistence type="inferred from homology"/>
<dbReference type="InterPro" id="IPR041247">
    <property type="entry name" value="Rad52_fam"/>
</dbReference>
<dbReference type="InParanoid" id="A0A7M7MYD6"/>
<dbReference type="GO" id="GO:0006312">
    <property type="term" value="P:mitotic recombination"/>
    <property type="evidence" value="ECO:0000318"/>
    <property type="project" value="GO_Central"/>
</dbReference>
<feature type="region of interest" description="Disordered" evidence="7">
    <location>
        <begin position="218"/>
        <end position="323"/>
    </location>
</feature>
<evidence type="ECO:0000313" key="9">
    <source>
        <dbReference type="Proteomes" id="UP000007110"/>
    </source>
</evidence>
<comment type="similarity">
    <text evidence="1">Belongs to the RAD52 family.</text>
</comment>
<dbReference type="InterPro" id="IPR042525">
    <property type="entry name" value="Rad52_Rad59_Rad22_sf"/>
</dbReference>
<feature type="region of interest" description="Disordered" evidence="7">
    <location>
        <begin position="360"/>
        <end position="399"/>
    </location>
</feature>
<dbReference type="Gene3D" id="3.30.390.80">
    <property type="entry name" value="DNA repair protein Rad52/59/22"/>
    <property type="match status" value="1"/>
</dbReference>
<dbReference type="InterPro" id="IPR004585">
    <property type="entry name" value="DNA_recomb/repair_Rad52"/>
</dbReference>
<evidence type="ECO:0000256" key="3">
    <source>
        <dbReference type="ARBA" id="ARBA00023172"/>
    </source>
</evidence>
<feature type="compositionally biased region" description="Gly residues" evidence="7">
    <location>
        <begin position="502"/>
        <end position="527"/>
    </location>
</feature>
<evidence type="ECO:0000313" key="8">
    <source>
        <dbReference type="EnsemblMetazoa" id="XP_030827941"/>
    </source>
</evidence>
<dbReference type="GO" id="GO:0000730">
    <property type="term" value="P:DNA recombinase assembly"/>
    <property type="evidence" value="ECO:0007669"/>
    <property type="project" value="InterPro"/>
</dbReference>
<feature type="compositionally biased region" description="Polar residues" evidence="7">
    <location>
        <begin position="486"/>
        <end position="500"/>
    </location>
</feature>
<sequence length="565" mass="60421">MERDKQDVQSVTSEKTQSANVIRGTDRSNTVSKLFGFGKTEYSKEEHWAIQAALRQRLGPDFVSQRAGAGGQKLAYIEGWRLINLANETFGFNGWSHSITNQTIDFVDHVGGRFYVGVSAIIRVELKDGVYHEDLGYGVSEGMKSKALALEKARKEAVTDGLKRSLKSFGNCLGNCLNDKTYLRSIGKAPKKQETLHDIVTMKKTDIDSDVLKARYERPVNHSPSNHPAFAQGGSGTGPQFTPPMPVQQSRSSRPVSTLAASSASTPGSSVNRTPSGAGIPNSSSVMNRKTGNQTGSPVMGVAGGMETPRHDGRKGNLQQSVDASPMCVLANVIMDEKKSSPEGATPMNIDDQLKLRKLRQQQKQQEFREQLKRKQQQGQQTSAGTTKNNPQQADVPPNLEMDDMPFPLATSTPLDTLILGGKASTTTTCTNTTPVTGTTTSASISAAAQLQQLGDVESLLAEDDPEFWASQCFVDAGEVGPVGTINTAGSSTTNQQQPTGPGRGYSLGGQGQQKGHGVFQHGGSGQGKENASAGRVVTRSGSSRQYDGVDGGAAALKRRRMDTM</sequence>
<dbReference type="CTD" id="5893"/>
<dbReference type="OrthoDB" id="206565at2759"/>